<dbReference type="InterPro" id="IPR040388">
    <property type="entry name" value="CXXC4/CXXC5"/>
</dbReference>
<proteinExistence type="predicted"/>
<keyword evidence="6" id="KW-0238">DNA-binding</keyword>
<dbReference type="GO" id="GO:0008327">
    <property type="term" value="F:methyl-CpG binding"/>
    <property type="evidence" value="ECO:0007669"/>
    <property type="project" value="TreeGrafter"/>
</dbReference>
<dbReference type="Proteomes" id="UP000031443">
    <property type="component" value="Unassembled WGS sequence"/>
</dbReference>
<dbReference type="GO" id="GO:0005634">
    <property type="term" value="C:nucleus"/>
    <property type="evidence" value="ECO:0007669"/>
    <property type="project" value="TreeGrafter"/>
</dbReference>
<comment type="subcellular location">
    <subcellularLocation>
        <location evidence="1">Cytoplasm</location>
    </subcellularLocation>
</comment>
<keyword evidence="5" id="KW-0862">Zinc</keyword>
<dbReference type="EMBL" id="KB562788">
    <property type="protein sequence ID" value="EMP28551.1"/>
    <property type="molecule type" value="Genomic_DNA"/>
</dbReference>
<dbReference type="AlphaFoldDB" id="M7AT46"/>
<evidence type="ECO:0000256" key="6">
    <source>
        <dbReference type="ARBA" id="ARBA00023125"/>
    </source>
</evidence>
<name>M7AT46_CHEMY</name>
<keyword evidence="9" id="KW-0560">Oxidoreductase</keyword>
<evidence type="ECO:0000256" key="5">
    <source>
        <dbReference type="ARBA" id="ARBA00022833"/>
    </source>
</evidence>
<evidence type="ECO:0000256" key="4">
    <source>
        <dbReference type="ARBA" id="ARBA00022771"/>
    </source>
</evidence>
<dbReference type="STRING" id="8469.M7AT46"/>
<accession>M7AT46</accession>
<sequence>MLSACEGGFLILEKSDVCLGVDAASQVPKKRKRCGLCVPCLRKGNCGACTHCVNRRTSHQICKMRKCEALKKKKSVLLKKRLLTWERVIKVVGFSTAVASSNAVLPLERKWGGSTVEALSRPLSGNLSILLTAAWACLKPKLPQLEEERIDSTV</sequence>
<dbReference type="InterPro" id="IPR002857">
    <property type="entry name" value="Znf_CXXC"/>
</dbReference>
<keyword evidence="10" id="KW-1185">Reference proteome</keyword>
<evidence type="ECO:0000256" key="1">
    <source>
        <dbReference type="ARBA" id="ARBA00004496"/>
    </source>
</evidence>
<dbReference type="GO" id="GO:0051213">
    <property type="term" value="F:dioxygenase activity"/>
    <property type="evidence" value="ECO:0007669"/>
    <property type="project" value="UniProtKB-KW"/>
</dbReference>
<dbReference type="Pfam" id="PF02008">
    <property type="entry name" value="zf-CXXC"/>
    <property type="match status" value="1"/>
</dbReference>
<dbReference type="PROSITE" id="PS51058">
    <property type="entry name" value="ZF_CXXC"/>
    <property type="match status" value="1"/>
</dbReference>
<keyword evidence="9" id="KW-0223">Dioxygenase</keyword>
<dbReference type="GO" id="GO:0008270">
    <property type="term" value="F:zinc ion binding"/>
    <property type="evidence" value="ECO:0007669"/>
    <property type="project" value="UniProtKB-KW"/>
</dbReference>
<evidence type="ECO:0000259" key="8">
    <source>
        <dbReference type="PROSITE" id="PS51058"/>
    </source>
</evidence>
<evidence type="ECO:0000256" key="7">
    <source>
        <dbReference type="PROSITE-ProRule" id="PRU00509"/>
    </source>
</evidence>
<dbReference type="PANTHER" id="PTHR13419">
    <property type="entry name" value="ZINC FINGER-CONTAINING"/>
    <property type="match status" value="1"/>
</dbReference>
<organism evidence="9 10">
    <name type="scientific">Chelonia mydas</name>
    <name type="common">Green sea-turtle</name>
    <name type="synonym">Chelonia agassizi</name>
    <dbReference type="NCBI Taxonomy" id="8469"/>
    <lineage>
        <taxon>Eukaryota</taxon>
        <taxon>Metazoa</taxon>
        <taxon>Chordata</taxon>
        <taxon>Craniata</taxon>
        <taxon>Vertebrata</taxon>
        <taxon>Euteleostomi</taxon>
        <taxon>Archelosauria</taxon>
        <taxon>Testudinata</taxon>
        <taxon>Testudines</taxon>
        <taxon>Cryptodira</taxon>
        <taxon>Durocryptodira</taxon>
        <taxon>Americhelydia</taxon>
        <taxon>Chelonioidea</taxon>
        <taxon>Cheloniidae</taxon>
        <taxon>Chelonia</taxon>
    </lineage>
</organism>
<protein>
    <submittedName>
        <fullName evidence="9">Methylcytosine dioxygenase TET1</fullName>
    </submittedName>
</protein>
<keyword evidence="2" id="KW-0963">Cytoplasm</keyword>
<dbReference type="GO" id="GO:0005737">
    <property type="term" value="C:cytoplasm"/>
    <property type="evidence" value="ECO:0007669"/>
    <property type="project" value="UniProtKB-SubCell"/>
</dbReference>
<keyword evidence="3" id="KW-0479">Metal-binding</keyword>
<evidence type="ECO:0000313" key="9">
    <source>
        <dbReference type="EMBL" id="EMP28551.1"/>
    </source>
</evidence>
<keyword evidence="4 7" id="KW-0863">Zinc-finger</keyword>
<evidence type="ECO:0000256" key="3">
    <source>
        <dbReference type="ARBA" id="ARBA00022723"/>
    </source>
</evidence>
<evidence type="ECO:0000256" key="2">
    <source>
        <dbReference type="ARBA" id="ARBA00022490"/>
    </source>
</evidence>
<gene>
    <name evidence="9" type="ORF">UY3_14333</name>
</gene>
<dbReference type="PANTHER" id="PTHR13419:SF0">
    <property type="entry name" value="CXXC-TYPE DOMAIN-CONTAINING PROTEIN"/>
    <property type="match status" value="1"/>
</dbReference>
<reference evidence="10" key="1">
    <citation type="journal article" date="2013" name="Nat. Genet.">
        <title>The draft genomes of soft-shell turtle and green sea turtle yield insights into the development and evolution of the turtle-specific body plan.</title>
        <authorList>
            <person name="Wang Z."/>
            <person name="Pascual-Anaya J."/>
            <person name="Zadissa A."/>
            <person name="Li W."/>
            <person name="Niimura Y."/>
            <person name="Huang Z."/>
            <person name="Li C."/>
            <person name="White S."/>
            <person name="Xiong Z."/>
            <person name="Fang D."/>
            <person name="Wang B."/>
            <person name="Ming Y."/>
            <person name="Chen Y."/>
            <person name="Zheng Y."/>
            <person name="Kuraku S."/>
            <person name="Pignatelli M."/>
            <person name="Herrero J."/>
            <person name="Beal K."/>
            <person name="Nozawa M."/>
            <person name="Li Q."/>
            <person name="Wang J."/>
            <person name="Zhang H."/>
            <person name="Yu L."/>
            <person name="Shigenobu S."/>
            <person name="Wang J."/>
            <person name="Liu J."/>
            <person name="Flicek P."/>
            <person name="Searle S."/>
            <person name="Wang J."/>
            <person name="Kuratani S."/>
            <person name="Yin Y."/>
            <person name="Aken B."/>
            <person name="Zhang G."/>
            <person name="Irie N."/>
        </authorList>
    </citation>
    <scope>NUCLEOTIDE SEQUENCE [LARGE SCALE GENOMIC DNA]</scope>
</reference>
<evidence type="ECO:0000313" key="10">
    <source>
        <dbReference type="Proteomes" id="UP000031443"/>
    </source>
</evidence>
<feature type="domain" description="CXXC-type" evidence="8">
    <location>
        <begin position="27"/>
        <end position="68"/>
    </location>
</feature>